<dbReference type="Pfam" id="PF01497">
    <property type="entry name" value="Peripla_BP_2"/>
    <property type="match status" value="1"/>
</dbReference>
<dbReference type="Proteomes" id="UP000195386">
    <property type="component" value="Unassembled WGS sequence"/>
</dbReference>
<organism evidence="3 4">
    <name type="scientific">Bacteroides clarus</name>
    <dbReference type="NCBI Taxonomy" id="626929"/>
    <lineage>
        <taxon>Bacteria</taxon>
        <taxon>Pseudomonadati</taxon>
        <taxon>Bacteroidota</taxon>
        <taxon>Bacteroidia</taxon>
        <taxon>Bacteroidales</taxon>
        <taxon>Bacteroidaceae</taxon>
        <taxon>Bacteroides</taxon>
    </lineage>
</organism>
<dbReference type="InterPro" id="IPR050902">
    <property type="entry name" value="ABC_Transporter_SBP"/>
</dbReference>
<dbReference type="RefSeq" id="WP_087426347.1">
    <property type="nucleotide sequence ID" value="NZ_NFII01000010.1"/>
</dbReference>
<feature type="signal peptide" evidence="1">
    <location>
        <begin position="1"/>
        <end position="22"/>
    </location>
</feature>
<dbReference type="PANTHER" id="PTHR30535">
    <property type="entry name" value="VITAMIN B12-BINDING PROTEIN"/>
    <property type="match status" value="1"/>
</dbReference>
<dbReference type="EMBL" id="NFII01000010">
    <property type="protein sequence ID" value="OUO00608.1"/>
    <property type="molecule type" value="Genomic_DNA"/>
</dbReference>
<dbReference type="SUPFAM" id="SSF53807">
    <property type="entry name" value="Helical backbone' metal receptor"/>
    <property type="match status" value="1"/>
</dbReference>
<protein>
    <submittedName>
        <fullName evidence="3">Iron ABC transporter substrate-binding protein</fullName>
    </submittedName>
</protein>
<dbReference type="PANTHER" id="PTHR30535:SF34">
    <property type="entry name" value="MOLYBDATE-BINDING PROTEIN MOLA"/>
    <property type="match status" value="1"/>
</dbReference>
<evidence type="ECO:0000313" key="4">
    <source>
        <dbReference type="Proteomes" id="UP000195386"/>
    </source>
</evidence>
<sequence length="389" mass="43331">MTRLPLMGIAFACALSMTSCGAKSRQASGDSGSAAVAVSVTDTASAIVPVYAKGYTVKYLPGNVRLVDIRDPQKEEGNTFRYALVPKGAKPAAIPDGYTVIETPVKHAICMTSLQLSNFIRLDACDYVAGVTSTRHLFNKEMKERLKSGKTSKIGIEGNFDNEVIMSINPDVIFISPFKRGGYDAMRETGIPLVPHLGYKEMTPLGQAEWIKFIGMFIGREAEANAGFAGIEKRYNELKELVAGVKRRPVVFSGEMRGGNWYAVGGKSFLAELFRDAGADYFLKDDPRSGGVTLDFETVYSQAESADYWRIVNSYDGTFSYDALKSLDPRYADFRAFREQGVIYCNMREKPFYESMPMQPEVVLEDLIHAFHPDLLPDYKPTYYERLNR</sequence>
<evidence type="ECO:0000313" key="3">
    <source>
        <dbReference type="EMBL" id="OUO00608.1"/>
    </source>
</evidence>
<dbReference type="Gene3D" id="3.40.50.1980">
    <property type="entry name" value="Nitrogenase molybdenum iron protein domain"/>
    <property type="match status" value="2"/>
</dbReference>
<dbReference type="PROSITE" id="PS50983">
    <property type="entry name" value="FE_B12_PBP"/>
    <property type="match status" value="1"/>
</dbReference>
<keyword evidence="1" id="KW-0732">Signal</keyword>
<feature type="domain" description="Fe/B12 periplasmic-binding" evidence="2">
    <location>
        <begin position="107"/>
        <end position="375"/>
    </location>
</feature>
<proteinExistence type="predicted"/>
<reference evidence="4" key="1">
    <citation type="submission" date="2017-04" db="EMBL/GenBank/DDBJ databases">
        <title>Function of individual gut microbiota members based on whole genome sequencing of pure cultures obtained from chicken caecum.</title>
        <authorList>
            <person name="Medvecky M."/>
            <person name="Cejkova D."/>
            <person name="Polansky O."/>
            <person name="Karasova D."/>
            <person name="Kubasova T."/>
            <person name="Cizek A."/>
            <person name="Rychlik I."/>
        </authorList>
    </citation>
    <scope>NUCLEOTIDE SEQUENCE [LARGE SCALE GENOMIC DNA]</scope>
    <source>
        <strain evidence="4">An43</strain>
    </source>
</reference>
<dbReference type="AlphaFoldDB" id="A0A1Y3YYR1"/>
<name>A0A1Y3YYR1_9BACE</name>
<accession>A0A1Y3YYR1</accession>
<gene>
    <name evidence="3" type="ORF">B5F97_11500</name>
</gene>
<feature type="chain" id="PRO_5012056719" evidence="1">
    <location>
        <begin position="23"/>
        <end position="389"/>
    </location>
</feature>
<dbReference type="GO" id="GO:0071281">
    <property type="term" value="P:cellular response to iron ion"/>
    <property type="evidence" value="ECO:0007669"/>
    <property type="project" value="TreeGrafter"/>
</dbReference>
<evidence type="ECO:0000256" key="1">
    <source>
        <dbReference type="SAM" id="SignalP"/>
    </source>
</evidence>
<dbReference type="InterPro" id="IPR002491">
    <property type="entry name" value="ABC_transptr_periplasmic_BD"/>
</dbReference>
<dbReference type="PROSITE" id="PS51257">
    <property type="entry name" value="PROKAR_LIPOPROTEIN"/>
    <property type="match status" value="1"/>
</dbReference>
<evidence type="ECO:0000259" key="2">
    <source>
        <dbReference type="PROSITE" id="PS50983"/>
    </source>
</evidence>
<comment type="caution">
    <text evidence="3">The sequence shown here is derived from an EMBL/GenBank/DDBJ whole genome shotgun (WGS) entry which is preliminary data.</text>
</comment>